<dbReference type="AlphaFoldDB" id="A0A1B1DXJ0"/>
<proteinExistence type="predicted"/>
<accession>A0A1B1DXJ0</accession>
<reference evidence="3" key="1">
    <citation type="submission" date="2016-06" db="EMBL/GenBank/DDBJ databases">
        <title>First high quality genome sequence of Plasmodium coatneyi using continuous long reads from single molecule, real-time sequencing.</title>
        <authorList>
            <person name="Chien J.-T."/>
            <person name="Pakala S.B."/>
            <person name="Geraldo J.A."/>
            <person name="Lapp S.A."/>
            <person name="Barnwell J.W."/>
            <person name="Kissinger J.C."/>
            <person name="Galinski M.R."/>
            <person name="Humphrey J.C."/>
        </authorList>
    </citation>
    <scope>NUCLEOTIDE SEQUENCE [LARGE SCALE GENOMIC DNA]</scope>
    <source>
        <strain evidence="3">Hackeri</strain>
    </source>
</reference>
<dbReference type="GeneID" id="30908656"/>
<name>A0A1B1DXJ0_9APIC</name>
<dbReference type="EMBL" id="CP016245">
    <property type="protein sequence ID" value="ANQ07531.1"/>
    <property type="molecule type" value="Genomic_DNA"/>
</dbReference>
<feature type="region of interest" description="Disordered" evidence="1">
    <location>
        <begin position="211"/>
        <end position="289"/>
    </location>
</feature>
<dbReference type="InterPro" id="IPR008780">
    <property type="entry name" value="Plasmodium_Vir"/>
</dbReference>
<evidence type="ECO:0000313" key="2">
    <source>
        <dbReference type="EMBL" id="ANQ07531.1"/>
    </source>
</evidence>
<feature type="compositionally biased region" description="Low complexity" evidence="1">
    <location>
        <begin position="242"/>
        <end position="263"/>
    </location>
</feature>
<evidence type="ECO:0000256" key="1">
    <source>
        <dbReference type="SAM" id="MobiDB-lite"/>
    </source>
</evidence>
<gene>
    <name evidence="2" type="ORF">PCOAH_00019300</name>
</gene>
<evidence type="ECO:0000313" key="3">
    <source>
        <dbReference type="Proteomes" id="UP000092716"/>
    </source>
</evidence>
<keyword evidence="3" id="KW-1185">Reference proteome</keyword>
<dbReference type="RefSeq" id="XP_019914226.1">
    <property type="nucleotide sequence ID" value="XM_020058739.1"/>
</dbReference>
<feature type="compositionally biased region" description="Basic residues" evidence="1">
    <location>
        <begin position="219"/>
        <end position="228"/>
    </location>
</feature>
<sequence>MVNAWCYVTNKLKEDKMNSGEYCLFLYFWIGNILVNRLSTVSFSEPMHTIYTELGKHVKGNDCTVVYNDNNQTTFNQRKTAYEYLTDYGTIQQKLSGSHQLCNKDCSKYLEDSYAAYDKEYDGCTGQDRIPYCREFVGKDGKHQGTKLTKLTCQVVNETQIQANMGGGGSSIPTAIISSTLATTVGLPAAVAFFLYKYHLIPFGIKNTLFGGNNNRNNNRSRNRRRERRSVDHHFDVSTENSSTFDSTDISTIGDWSTTSSSTINRTNRGRANNNKRQRRKANISYQNM</sequence>
<evidence type="ECO:0008006" key="4">
    <source>
        <dbReference type="Google" id="ProtNLM"/>
    </source>
</evidence>
<dbReference type="Pfam" id="PF05795">
    <property type="entry name" value="Plasmodium_Vir"/>
    <property type="match status" value="1"/>
</dbReference>
<organism evidence="2 3">
    <name type="scientific">Plasmodium coatneyi</name>
    <dbReference type="NCBI Taxonomy" id="208452"/>
    <lineage>
        <taxon>Eukaryota</taxon>
        <taxon>Sar</taxon>
        <taxon>Alveolata</taxon>
        <taxon>Apicomplexa</taxon>
        <taxon>Aconoidasida</taxon>
        <taxon>Haemosporida</taxon>
        <taxon>Plasmodiidae</taxon>
        <taxon>Plasmodium</taxon>
    </lineage>
</organism>
<dbReference type="VEuPathDB" id="PlasmoDB:PCOAH_00019300"/>
<dbReference type="Proteomes" id="UP000092716">
    <property type="component" value="Chromosome 7"/>
</dbReference>
<protein>
    <recommendedName>
        <fullName evidence="4">KIR protein</fullName>
    </recommendedName>
</protein>
<dbReference type="KEGG" id="pcot:PCOAH_00019300"/>
<dbReference type="OrthoDB" id="381419at2759"/>